<organism evidence="1 2">
    <name type="scientific">Ralstonia chuxiongensis</name>
    <dbReference type="NCBI Taxonomy" id="2957504"/>
    <lineage>
        <taxon>Bacteria</taxon>
        <taxon>Pseudomonadati</taxon>
        <taxon>Pseudomonadota</taxon>
        <taxon>Betaproteobacteria</taxon>
        <taxon>Burkholderiales</taxon>
        <taxon>Burkholderiaceae</taxon>
        <taxon>Ralstonia</taxon>
    </lineage>
</organism>
<dbReference type="RefSeq" id="WP_253538404.1">
    <property type="nucleotide sequence ID" value="NZ_JAMYWC010000004.1"/>
</dbReference>
<dbReference type="Pfam" id="PF05772">
    <property type="entry name" value="NinB"/>
    <property type="match status" value="1"/>
</dbReference>
<dbReference type="EMBL" id="JAMYWC010000004">
    <property type="protein sequence ID" value="MCP1173755.1"/>
    <property type="molecule type" value="Genomic_DNA"/>
</dbReference>
<keyword evidence="2" id="KW-1185">Reference proteome</keyword>
<reference evidence="2" key="1">
    <citation type="journal article" date="2023" name="Front. Microbiol.">
        <title>Ralstonia chuxiongensis sp. nov., Ralstonia mojiangensis sp. nov., and Ralstonia soli sp. nov., isolated from tobacco fields, are three novel species in the family Burkholderiaceae.</title>
        <authorList>
            <person name="Lu C.H."/>
            <person name="Zhang Y.Y."/>
            <person name="Jiang N."/>
            <person name="Chen W."/>
            <person name="Shao X."/>
            <person name="Zhao Z.M."/>
            <person name="Lu W.L."/>
            <person name="Hu X."/>
            <person name="Xi Y.X."/>
            <person name="Zou S.Y."/>
            <person name="Wei Q.J."/>
            <person name="Lin Z.L."/>
            <person name="Gong L."/>
            <person name="Gai X.T."/>
            <person name="Zhang L.Q."/>
            <person name="Li J.Y."/>
            <person name="Jin Y."/>
            <person name="Xia Z.Y."/>
        </authorList>
    </citation>
    <scope>NUCLEOTIDE SEQUENCE [LARGE SCALE GENOMIC DNA]</scope>
    <source>
        <strain evidence="2">21YRMH01-3</strain>
    </source>
</reference>
<proteinExistence type="predicted"/>
<accession>A0AA41WRB9</accession>
<evidence type="ECO:0000313" key="1">
    <source>
        <dbReference type="EMBL" id="MCP1173755.1"/>
    </source>
</evidence>
<dbReference type="SUPFAM" id="SSF103370">
    <property type="entry name" value="NinB"/>
    <property type="match status" value="1"/>
</dbReference>
<sequence length="131" mass="14837">MSAAKTFVLRGEPNAQALWNFLKHNWRAFSDAGKPLAVSVAEHRAKRSTEQNKRLWALLNEIAEQAMLDGKHYSAEAWHEWTKRQFIGVEELPGGGTVGISTTTLNVEEFGAYMTRIEAWAVQNFGIEFRD</sequence>
<dbReference type="AlphaFoldDB" id="A0AA41WRB9"/>
<evidence type="ECO:0000313" key="2">
    <source>
        <dbReference type="Proteomes" id="UP001162793"/>
    </source>
</evidence>
<name>A0AA41WRB9_9RALS</name>
<dbReference type="InterPro" id="IPR008711">
    <property type="entry name" value="Recombinase_NinB"/>
</dbReference>
<gene>
    <name evidence="1" type="ORF">NKG59_15445</name>
</gene>
<dbReference type="Proteomes" id="UP001162793">
    <property type="component" value="Unassembled WGS sequence"/>
</dbReference>
<dbReference type="InterPro" id="IPR036619">
    <property type="entry name" value="NinB_sf"/>
</dbReference>
<comment type="caution">
    <text evidence="1">The sequence shown here is derived from an EMBL/GenBank/DDBJ whole genome shotgun (WGS) entry which is preliminary data.</text>
</comment>
<protein>
    <submittedName>
        <fullName evidence="1">Recombination protein NinB</fullName>
    </submittedName>
</protein>
<dbReference type="Gene3D" id="1.10.3790.10">
    <property type="entry name" value="NinB"/>
    <property type="match status" value="1"/>
</dbReference>